<accession>A0ABT0PZV2</accession>
<dbReference type="Pfam" id="PF00535">
    <property type="entry name" value="Glycos_transf_2"/>
    <property type="match status" value="1"/>
</dbReference>
<sequence>MSKPLISVITVTRNLIEAGRSETMRAALDCVQAQSFRGLEHVIWDGASTDGTQSLLQAWQAEFSADATAIPIICQSDADSGLYDAMNKAVGLASGDYVIFLNSDDSLASDDILRELAAIVQSDRPDFVYGGTLQTLGDGSTRNHSRTNLSAFLQRMPFCHNSMLVRRDVFLALGGHDLSYRVASDYDFVFRMLMEGHSGAGTKLPVSKFSARGVSANVLGVARDYAEVWSRYFGQMAGCGKIDSDTTLNWYRTGQLPVSMCRAALRAAKGNDIMRRAALHSLKITMRRRMQPWRKWDYLKGA</sequence>
<dbReference type="SUPFAM" id="SSF53448">
    <property type="entry name" value="Nucleotide-diphospho-sugar transferases"/>
    <property type="match status" value="1"/>
</dbReference>
<protein>
    <submittedName>
        <fullName evidence="2">Glycosyltransferase</fullName>
    </submittedName>
</protein>
<reference evidence="2" key="1">
    <citation type="submission" date="2022-05" db="EMBL/GenBank/DDBJ databases">
        <authorList>
            <person name="Park J.-S."/>
        </authorList>
    </citation>
    <scope>NUCLEOTIDE SEQUENCE</scope>
    <source>
        <strain evidence="2">2012CJ41-6</strain>
    </source>
</reference>
<name>A0ABT0PZV2_9RHOB</name>
<evidence type="ECO:0000313" key="3">
    <source>
        <dbReference type="Proteomes" id="UP001203880"/>
    </source>
</evidence>
<dbReference type="Proteomes" id="UP001203880">
    <property type="component" value="Unassembled WGS sequence"/>
</dbReference>
<comment type="caution">
    <text evidence="2">The sequence shown here is derived from an EMBL/GenBank/DDBJ whole genome shotgun (WGS) entry which is preliminary data.</text>
</comment>
<dbReference type="Gene3D" id="3.90.550.10">
    <property type="entry name" value="Spore Coat Polysaccharide Biosynthesis Protein SpsA, Chain A"/>
    <property type="match status" value="1"/>
</dbReference>
<dbReference type="PANTHER" id="PTHR22916:SF67">
    <property type="entry name" value="COLANIC ACID BIOSYNTHESIS GLYCOSYL TRANSFERASE WCAE-RELATED"/>
    <property type="match status" value="1"/>
</dbReference>
<dbReference type="EMBL" id="JAMFMB010000006">
    <property type="protein sequence ID" value="MCL6283156.1"/>
    <property type="molecule type" value="Genomic_DNA"/>
</dbReference>
<keyword evidence="3" id="KW-1185">Reference proteome</keyword>
<evidence type="ECO:0000259" key="1">
    <source>
        <dbReference type="Pfam" id="PF00535"/>
    </source>
</evidence>
<dbReference type="InterPro" id="IPR001173">
    <property type="entry name" value="Glyco_trans_2-like"/>
</dbReference>
<dbReference type="PANTHER" id="PTHR22916">
    <property type="entry name" value="GLYCOSYLTRANSFERASE"/>
    <property type="match status" value="1"/>
</dbReference>
<dbReference type="InterPro" id="IPR029044">
    <property type="entry name" value="Nucleotide-diphossugar_trans"/>
</dbReference>
<dbReference type="CDD" id="cd06433">
    <property type="entry name" value="GT_2_WfgS_like"/>
    <property type="match status" value="1"/>
</dbReference>
<organism evidence="2 3">
    <name type="scientific">Ruegeria spongiae</name>
    <dbReference type="NCBI Taxonomy" id="2942209"/>
    <lineage>
        <taxon>Bacteria</taxon>
        <taxon>Pseudomonadati</taxon>
        <taxon>Pseudomonadota</taxon>
        <taxon>Alphaproteobacteria</taxon>
        <taxon>Rhodobacterales</taxon>
        <taxon>Roseobacteraceae</taxon>
        <taxon>Ruegeria</taxon>
    </lineage>
</organism>
<dbReference type="RefSeq" id="WP_249707794.1">
    <property type="nucleotide sequence ID" value="NZ_JAMFMB010000006.1"/>
</dbReference>
<feature type="domain" description="Glycosyltransferase 2-like" evidence="1">
    <location>
        <begin position="7"/>
        <end position="153"/>
    </location>
</feature>
<proteinExistence type="predicted"/>
<gene>
    <name evidence="2" type="ORF">M3P21_06385</name>
</gene>
<evidence type="ECO:0000313" key="2">
    <source>
        <dbReference type="EMBL" id="MCL6283156.1"/>
    </source>
</evidence>